<keyword evidence="4" id="KW-1185">Reference proteome</keyword>
<dbReference type="InterPro" id="IPR050490">
    <property type="entry name" value="Bact_solute-bd_prot1"/>
</dbReference>
<dbReference type="SUPFAM" id="SSF53850">
    <property type="entry name" value="Periplasmic binding protein-like II"/>
    <property type="match status" value="1"/>
</dbReference>
<comment type="caution">
    <text evidence="3">The sequence shown here is derived from an EMBL/GenBank/DDBJ whole genome shotgun (WGS) entry which is preliminary data.</text>
</comment>
<feature type="signal peptide" evidence="2">
    <location>
        <begin position="1"/>
        <end position="18"/>
    </location>
</feature>
<sequence>MRKWSAMLLALVMVFTLAACGGGSGDGGGKNNSGSSSSPSSSSGNGGGGSAGDKPVTLRVLHWINEPVNKFMTDVFIPQFEQKYPNVKVEYTTVPSDDTYDQLMQTRINANDADIMAYRSAFVGAPQEWSPGAADPLWKQWADAGLIADLTNESFLSHYNQTDVENAVMYNGKAYGVNMGKVSFTGLYYNKEIFEKYNLQIPKTWDEFVNLLETLKSNGVTPLGFAGRDVWPFNLAVQGLQATIHDDQLEYIKGLWTGETKFTDPVAIEILEKAQVLMNYAHEGFMGLDYGTLPSVFASGQVAMVADGTWNAPTYASLNPDLKFGYFPIPGSNDPAKNANLAGKYDMTWMVVEKSPNKEWALKFLEEMSIPENYTAFVNAAGFLPNQDVKVESEFINEIMPYLGEFKLAWDQLFINRENVGQYASASSVHAEFLKPAGPIATAQELAALSQKDWDAAAPK</sequence>
<protein>
    <submittedName>
        <fullName evidence="3">ABC transporter, solute-binding protein</fullName>
    </submittedName>
</protein>
<feature type="chain" id="PRO_5045633912" evidence="2">
    <location>
        <begin position="19"/>
        <end position="460"/>
    </location>
</feature>
<feature type="compositionally biased region" description="Low complexity" evidence="1">
    <location>
        <begin position="32"/>
        <end position="43"/>
    </location>
</feature>
<evidence type="ECO:0000313" key="4">
    <source>
        <dbReference type="Proteomes" id="UP000681526"/>
    </source>
</evidence>
<dbReference type="Pfam" id="PF01547">
    <property type="entry name" value="SBP_bac_1"/>
    <property type="match status" value="1"/>
</dbReference>
<dbReference type="EMBL" id="CAJRAY010000024">
    <property type="protein sequence ID" value="CAG5081743.1"/>
    <property type="molecule type" value="Genomic_DNA"/>
</dbReference>
<keyword evidence="2" id="KW-0732">Signal</keyword>
<feature type="region of interest" description="Disordered" evidence="1">
    <location>
        <begin position="26"/>
        <end position="52"/>
    </location>
</feature>
<proteinExistence type="predicted"/>
<dbReference type="PROSITE" id="PS51257">
    <property type="entry name" value="PROKAR_LIPOPROTEIN"/>
    <property type="match status" value="1"/>
</dbReference>
<evidence type="ECO:0000256" key="2">
    <source>
        <dbReference type="SAM" id="SignalP"/>
    </source>
</evidence>
<dbReference type="PANTHER" id="PTHR43649">
    <property type="entry name" value="ARABINOSE-BINDING PROTEIN-RELATED"/>
    <property type="match status" value="1"/>
</dbReference>
<evidence type="ECO:0000256" key="1">
    <source>
        <dbReference type="SAM" id="MobiDB-lite"/>
    </source>
</evidence>
<gene>
    <name evidence="3" type="primary">txxe1208-lbpD</name>
    <name evidence="3" type="ORF">TXXE_05395</name>
</gene>
<accession>A0ABM8V1W0</accession>
<dbReference type="Gene3D" id="3.40.190.10">
    <property type="entry name" value="Periplasmic binding protein-like II"/>
    <property type="match status" value="2"/>
</dbReference>
<evidence type="ECO:0000313" key="3">
    <source>
        <dbReference type="EMBL" id="CAG5081743.1"/>
    </source>
</evidence>
<dbReference type="InterPro" id="IPR006059">
    <property type="entry name" value="SBP"/>
</dbReference>
<organism evidence="3 4">
    <name type="scientific">Thermobacillus xylanilyticus</name>
    <dbReference type="NCBI Taxonomy" id="76633"/>
    <lineage>
        <taxon>Bacteria</taxon>
        <taxon>Bacillati</taxon>
        <taxon>Bacillota</taxon>
        <taxon>Bacilli</taxon>
        <taxon>Bacillales</taxon>
        <taxon>Paenibacillaceae</taxon>
        <taxon>Thermobacillus</taxon>
    </lineage>
</organism>
<dbReference type="Proteomes" id="UP000681526">
    <property type="component" value="Unassembled WGS sequence"/>
</dbReference>
<name>A0ABM8V1W0_THEXY</name>
<dbReference type="RefSeq" id="WP_244860436.1">
    <property type="nucleotide sequence ID" value="NZ_CAJRAY010000024.1"/>
</dbReference>
<reference evidence="3 4" key="1">
    <citation type="submission" date="2021-04" db="EMBL/GenBank/DDBJ databases">
        <authorList>
            <person name="Rakotoarivonina H."/>
        </authorList>
    </citation>
    <scope>NUCLEOTIDE SEQUENCE [LARGE SCALE GENOMIC DNA]</scope>
    <source>
        <strain evidence="3 4">XE</strain>
    </source>
</reference>